<feature type="compositionally biased region" description="Pro residues" evidence="1">
    <location>
        <begin position="39"/>
        <end position="52"/>
    </location>
</feature>
<dbReference type="PROSITE" id="PS51257">
    <property type="entry name" value="PROKAR_LIPOPROTEIN"/>
    <property type="match status" value="1"/>
</dbReference>
<sequence>MKTKWMRSWLSMAGVVSGSLMLSSCWWGVSDAPLATNPPMTPPGTQLPPDEPTPPEEEPEPEIRRDPNPLPPSGSVPVARKVPGRDGFVFSPYNNKLVDVAGFPSGALVADPHYPASEKKYFKVP</sequence>
<keyword evidence="3" id="KW-1185">Reference proteome</keyword>
<organism evidence="2 3">
    <name type="scientific">Haloferula helveola</name>
    <dbReference type="NCBI Taxonomy" id="490095"/>
    <lineage>
        <taxon>Bacteria</taxon>
        <taxon>Pseudomonadati</taxon>
        <taxon>Verrucomicrobiota</taxon>
        <taxon>Verrucomicrobiia</taxon>
        <taxon>Verrucomicrobiales</taxon>
        <taxon>Verrucomicrobiaceae</taxon>
        <taxon>Haloferula</taxon>
    </lineage>
</organism>
<evidence type="ECO:0000313" key="2">
    <source>
        <dbReference type="EMBL" id="BCX47524.1"/>
    </source>
</evidence>
<dbReference type="RefSeq" id="WP_338689774.1">
    <property type="nucleotide sequence ID" value="NZ_AP024702.1"/>
</dbReference>
<protein>
    <submittedName>
        <fullName evidence="2">Uncharacterized protein</fullName>
    </submittedName>
</protein>
<evidence type="ECO:0000256" key="1">
    <source>
        <dbReference type="SAM" id="MobiDB-lite"/>
    </source>
</evidence>
<evidence type="ECO:0000313" key="3">
    <source>
        <dbReference type="Proteomes" id="UP001374893"/>
    </source>
</evidence>
<dbReference type="Proteomes" id="UP001374893">
    <property type="component" value="Chromosome"/>
</dbReference>
<name>A0ABM7RIT7_9BACT</name>
<gene>
    <name evidence="2" type="ORF">HAHE_14320</name>
</gene>
<feature type="region of interest" description="Disordered" evidence="1">
    <location>
        <begin position="33"/>
        <end position="81"/>
    </location>
</feature>
<proteinExistence type="predicted"/>
<reference evidence="2 3" key="1">
    <citation type="submission" date="2021-06" db="EMBL/GenBank/DDBJ databases">
        <title>Complete genome of Haloferula helveola possessing various polysaccharide degrading enzymes.</title>
        <authorList>
            <person name="Takami H."/>
            <person name="Huang C."/>
            <person name="Hamasaki K."/>
        </authorList>
    </citation>
    <scope>NUCLEOTIDE SEQUENCE [LARGE SCALE GENOMIC DNA]</scope>
    <source>
        <strain evidence="2 3">CN-1</strain>
    </source>
</reference>
<dbReference type="EMBL" id="AP024702">
    <property type="protein sequence ID" value="BCX47524.1"/>
    <property type="molecule type" value="Genomic_DNA"/>
</dbReference>
<accession>A0ABM7RIT7</accession>